<reference evidence="1" key="2">
    <citation type="journal article" date="2016" name="Fungal Biol.">
        <title>Ochratoxin A production by Penicillium thymicola.</title>
        <authorList>
            <person name="Nguyen H.D.T."/>
            <person name="McMullin D.R."/>
            <person name="Ponomareva E."/>
            <person name="Riley R."/>
            <person name="Pomraning K.R."/>
            <person name="Baker S.E."/>
            <person name="Seifert K.A."/>
        </authorList>
    </citation>
    <scope>NUCLEOTIDE SEQUENCE</scope>
    <source>
        <strain evidence="1">DAOM 180753</strain>
    </source>
</reference>
<feature type="non-terminal residue" evidence="1">
    <location>
        <position position="1"/>
    </location>
</feature>
<evidence type="ECO:0000313" key="1">
    <source>
        <dbReference type="EMBL" id="KAJ9481043.1"/>
    </source>
</evidence>
<keyword evidence="2" id="KW-1185">Reference proteome</keyword>
<reference evidence="1" key="1">
    <citation type="submission" date="2015-06" db="EMBL/GenBank/DDBJ databases">
        <authorList>
            <person name="Nguyen H."/>
        </authorList>
    </citation>
    <scope>NUCLEOTIDE SEQUENCE</scope>
    <source>
        <strain evidence="1">DAOM 180753</strain>
    </source>
</reference>
<sequence length="68" mass="7658">RSAHVDLETSLEISRKYHHFNGVNKTSLNVRLLSKGIPSVARKWIASFMSGRQASIGFDDYQAEVAHE</sequence>
<name>A0AAI9T5Y1_PENTH</name>
<accession>A0AAI9T5Y1</accession>
<organism evidence="1 2">
    <name type="scientific">Penicillium thymicola</name>
    <dbReference type="NCBI Taxonomy" id="293382"/>
    <lineage>
        <taxon>Eukaryota</taxon>
        <taxon>Fungi</taxon>
        <taxon>Dikarya</taxon>
        <taxon>Ascomycota</taxon>
        <taxon>Pezizomycotina</taxon>
        <taxon>Eurotiomycetes</taxon>
        <taxon>Eurotiomycetidae</taxon>
        <taxon>Eurotiales</taxon>
        <taxon>Aspergillaceae</taxon>
        <taxon>Penicillium</taxon>
    </lineage>
</organism>
<dbReference type="Proteomes" id="UP001227192">
    <property type="component" value="Unassembled WGS sequence"/>
</dbReference>
<dbReference type="AlphaFoldDB" id="A0AAI9T5Y1"/>
<proteinExistence type="predicted"/>
<protein>
    <submittedName>
        <fullName evidence="1">Uncharacterized protein</fullName>
    </submittedName>
</protein>
<gene>
    <name evidence="1" type="ORF">VN97_g12464</name>
</gene>
<evidence type="ECO:0000313" key="2">
    <source>
        <dbReference type="Proteomes" id="UP001227192"/>
    </source>
</evidence>
<dbReference type="EMBL" id="LACB01000942">
    <property type="protein sequence ID" value="KAJ9481043.1"/>
    <property type="molecule type" value="Genomic_DNA"/>
</dbReference>
<comment type="caution">
    <text evidence="1">The sequence shown here is derived from an EMBL/GenBank/DDBJ whole genome shotgun (WGS) entry which is preliminary data.</text>
</comment>